<gene>
    <name evidence="1" type="ORF">CEK71_13500</name>
</gene>
<name>A0A1Z4C0C9_9GAMM</name>
<protein>
    <submittedName>
        <fullName evidence="1">Uncharacterized protein</fullName>
    </submittedName>
</protein>
<evidence type="ECO:0000313" key="1">
    <source>
        <dbReference type="EMBL" id="ASF47004.1"/>
    </source>
</evidence>
<dbReference type="EMBL" id="CP022129">
    <property type="protein sequence ID" value="ASF47004.1"/>
    <property type="molecule type" value="Genomic_DNA"/>
</dbReference>
<reference evidence="1 2" key="1">
    <citation type="submission" date="2017-06" db="EMBL/GenBank/DDBJ databases">
        <title>Genome Sequencing of the methanotroph Methylovulum psychrotolerants str. HV10-M2 isolated from a high-altitude environment.</title>
        <authorList>
            <person name="Mateos-Rivera A."/>
        </authorList>
    </citation>
    <scope>NUCLEOTIDE SEQUENCE [LARGE SCALE GENOMIC DNA]</scope>
    <source>
        <strain evidence="1 2">HV10_M2</strain>
    </source>
</reference>
<accession>A0A1Z4C0C9</accession>
<evidence type="ECO:0000313" key="2">
    <source>
        <dbReference type="Proteomes" id="UP000197019"/>
    </source>
</evidence>
<keyword evidence="2" id="KW-1185">Reference proteome</keyword>
<organism evidence="1 2">
    <name type="scientific">Methylovulum psychrotolerans</name>
    <dbReference type="NCBI Taxonomy" id="1704499"/>
    <lineage>
        <taxon>Bacteria</taxon>
        <taxon>Pseudomonadati</taxon>
        <taxon>Pseudomonadota</taxon>
        <taxon>Gammaproteobacteria</taxon>
        <taxon>Methylococcales</taxon>
        <taxon>Methylococcaceae</taxon>
        <taxon>Methylovulum</taxon>
    </lineage>
</organism>
<sequence length="90" mass="9862">MTFVPEEIKLNPGDLAGQDMQFFDVGGCAVVYIDEGKNGVSGAIALSGRTRTFPLDAVYSYDSLELDKAGFLRLFPDTKTYFTEEKKLAA</sequence>
<dbReference type="KEGG" id="mpsy:CEK71_13500"/>
<dbReference type="AlphaFoldDB" id="A0A1Z4C0C9"/>
<dbReference type="Proteomes" id="UP000197019">
    <property type="component" value="Chromosome"/>
</dbReference>
<dbReference type="RefSeq" id="WP_088619876.1">
    <property type="nucleotide sequence ID" value="NZ_CP022129.1"/>
</dbReference>
<proteinExistence type="predicted"/>